<keyword evidence="2" id="KW-0732">Signal</keyword>
<gene>
    <name evidence="3" type="ORF">CSC94_18890</name>
</gene>
<dbReference type="InterPro" id="IPR005064">
    <property type="entry name" value="BUG"/>
</dbReference>
<feature type="signal peptide" evidence="2">
    <location>
        <begin position="1"/>
        <end position="34"/>
    </location>
</feature>
<dbReference type="PANTHER" id="PTHR42928">
    <property type="entry name" value="TRICARBOXYLATE-BINDING PROTEIN"/>
    <property type="match status" value="1"/>
</dbReference>
<evidence type="ECO:0000313" key="4">
    <source>
        <dbReference type="Proteomes" id="UP000221168"/>
    </source>
</evidence>
<dbReference type="Pfam" id="PF03401">
    <property type="entry name" value="TctC"/>
    <property type="match status" value="1"/>
</dbReference>
<dbReference type="PIRSF" id="PIRSF017082">
    <property type="entry name" value="YflP"/>
    <property type="match status" value="1"/>
</dbReference>
<dbReference type="EMBL" id="PDVP01000015">
    <property type="protein sequence ID" value="PHP65428.1"/>
    <property type="molecule type" value="Genomic_DNA"/>
</dbReference>
<reference evidence="3 4" key="1">
    <citation type="submission" date="2017-10" db="EMBL/GenBank/DDBJ databases">
        <title>Sedimentibacterium mangrovi gen. nov., sp. nov., a novel member of family Phyllobacteriacea isolated from mangrove sediment.</title>
        <authorList>
            <person name="Liao H."/>
            <person name="Tian Y."/>
        </authorList>
    </citation>
    <scope>NUCLEOTIDE SEQUENCE [LARGE SCALE GENOMIC DNA]</scope>
    <source>
        <strain evidence="3 4">X9-2-2</strain>
    </source>
</reference>
<evidence type="ECO:0000256" key="2">
    <source>
        <dbReference type="SAM" id="SignalP"/>
    </source>
</evidence>
<evidence type="ECO:0008006" key="5">
    <source>
        <dbReference type="Google" id="ProtNLM"/>
    </source>
</evidence>
<proteinExistence type="inferred from homology"/>
<dbReference type="PANTHER" id="PTHR42928:SF5">
    <property type="entry name" value="BLR1237 PROTEIN"/>
    <property type="match status" value="1"/>
</dbReference>
<comment type="caution">
    <text evidence="3">The sequence shown here is derived from an EMBL/GenBank/DDBJ whole genome shotgun (WGS) entry which is preliminary data.</text>
</comment>
<name>A0A2G1QJM9_9HYPH</name>
<dbReference type="InterPro" id="IPR042100">
    <property type="entry name" value="Bug_dom1"/>
</dbReference>
<keyword evidence="4" id="KW-1185">Reference proteome</keyword>
<protein>
    <recommendedName>
        <fullName evidence="5">Tripartite tricarboxylate transporter substrate-binding protein</fullName>
    </recommendedName>
</protein>
<comment type="similarity">
    <text evidence="1">Belongs to the UPF0065 (bug) family.</text>
</comment>
<accession>A0A2G1QJM9</accession>
<evidence type="ECO:0000313" key="3">
    <source>
        <dbReference type="EMBL" id="PHP65428.1"/>
    </source>
</evidence>
<dbReference type="Proteomes" id="UP000221168">
    <property type="component" value="Unassembled WGS sequence"/>
</dbReference>
<sequence>MNVVIQGGNTMKLSKNLVALAASAVMALTAPSFAEDWAPDGPLTIEIGFGAGGSTDTMGRVLAEVMKENTGWNIVVENKPGGGGVAMFTGLSQRPADGKTIGMGVSIPVLVQLVQRGDQLPFNVDSFDYLGTIAKAELALVASKDAPFDDLEGMIAYAKEKGTLPVATMAPPQVLMMKQTKATTGAEFNLVTADGGAEVMKLILGGQVMAGFGSGEQFPYLESGDMKVIASANQSRLSYAPEAKTFIESGVNAYVDPVFFLAMKAGTDAEALKAISAAIDEATKAPAFAEIVQNAVKGAPINMGPEGAKQMMVDGLANAKILFAK</sequence>
<dbReference type="AlphaFoldDB" id="A0A2G1QJM9"/>
<evidence type="ECO:0000256" key="1">
    <source>
        <dbReference type="ARBA" id="ARBA00006987"/>
    </source>
</evidence>
<dbReference type="OrthoDB" id="8443386at2"/>
<feature type="chain" id="PRO_5013760332" description="Tripartite tricarboxylate transporter substrate-binding protein" evidence="2">
    <location>
        <begin position="35"/>
        <end position="325"/>
    </location>
</feature>
<dbReference type="Gene3D" id="3.40.190.10">
    <property type="entry name" value="Periplasmic binding protein-like II"/>
    <property type="match status" value="1"/>
</dbReference>
<dbReference type="CDD" id="cd07012">
    <property type="entry name" value="PBP2_Bug_TTT"/>
    <property type="match status" value="1"/>
</dbReference>
<dbReference type="SUPFAM" id="SSF53850">
    <property type="entry name" value="Periplasmic binding protein-like II"/>
    <property type="match status" value="1"/>
</dbReference>
<dbReference type="Gene3D" id="3.40.190.150">
    <property type="entry name" value="Bordetella uptake gene, domain 1"/>
    <property type="match status" value="1"/>
</dbReference>
<organism evidence="3 4">
    <name type="scientific">Zhengella mangrovi</name>
    <dbReference type="NCBI Taxonomy" id="1982044"/>
    <lineage>
        <taxon>Bacteria</taxon>
        <taxon>Pseudomonadati</taxon>
        <taxon>Pseudomonadota</taxon>
        <taxon>Alphaproteobacteria</taxon>
        <taxon>Hyphomicrobiales</taxon>
        <taxon>Notoacmeibacteraceae</taxon>
        <taxon>Zhengella</taxon>
    </lineage>
</organism>